<sequence>METWKSKLDASGGVFRKLTGHFKAALGEVGTQLKHHASQATKEIGIDLDNFQPPPFCRGLNQVQCSLFSPPGSCASKRTSITISGDYNFGFNVKFHPQEIGVVVATVSGVKESECVFKWRRKHDSYEVDIDYVTGPRYILTADDVGNSLILHCISNDGLGTAIGEIGPFDVDVTSRRAIQDALINSTARHDLFLERDASSVRSILEVLRTPEANIKPDGSNIKYVIYIMSEEVQLQPDDDFKGEEILKCRYTSSYPRVRLCNEDPLRMYLRISDKHELTLRTFSKQQRDMVALMLRAFHSRMLILNALEANSLEVLRDGKLQDVTNGGRHLNVVLALQKTNDDLSVALDETTRLRRELSRCKQEKSFLESEMENTIKVFQQQLSEDDDKKPKKGHQKENHNETLYTELINRNAQLADQLSEMTKERNAMEEELDTLRGERNRLDKHSQSVIKDLEKLKFDNQYLQKQVEELKNKIRKLASC</sequence>
<dbReference type="AlphaFoldDB" id="A0A9W5TCE8"/>
<reference evidence="3" key="1">
    <citation type="submission" date="2019-12" db="EMBL/GenBank/DDBJ databases">
        <title>Genome sequence of Babesia ovis.</title>
        <authorList>
            <person name="Yamagishi J."/>
            <person name="Sevinc F."/>
            <person name="Xuan X."/>
        </authorList>
    </citation>
    <scope>NUCLEOTIDE SEQUENCE</scope>
    <source>
        <strain evidence="3">Selcuk</strain>
    </source>
</reference>
<protein>
    <submittedName>
        <fullName evidence="3">DNA topoisomerase 2, putative</fullName>
    </submittedName>
</protein>
<evidence type="ECO:0000256" key="2">
    <source>
        <dbReference type="SAM" id="MobiDB-lite"/>
    </source>
</evidence>
<evidence type="ECO:0000313" key="4">
    <source>
        <dbReference type="Proteomes" id="UP001057455"/>
    </source>
</evidence>
<dbReference type="Proteomes" id="UP001057455">
    <property type="component" value="Unassembled WGS sequence"/>
</dbReference>
<evidence type="ECO:0000256" key="1">
    <source>
        <dbReference type="SAM" id="Coils"/>
    </source>
</evidence>
<keyword evidence="1" id="KW-0175">Coiled coil</keyword>
<feature type="coiled-coil region" evidence="1">
    <location>
        <begin position="405"/>
        <end position="481"/>
    </location>
</feature>
<feature type="region of interest" description="Disordered" evidence="2">
    <location>
        <begin position="382"/>
        <end position="401"/>
    </location>
</feature>
<accession>A0A9W5TCE8</accession>
<dbReference type="EMBL" id="BLIY01000003">
    <property type="protein sequence ID" value="GFE53109.1"/>
    <property type="molecule type" value="Genomic_DNA"/>
</dbReference>
<dbReference type="Gene3D" id="6.10.250.3110">
    <property type="match status" value="1"/>
</dbReference>
<proteinExistence type="predicted"/>
<dbReference type="OrthoDB" id="440020at2759"/>
<organism evidence="3 4">
    <name type="scientific">Babesia ovis</name>
    <dbReference type="NCBI Taxonomy" id="5869"/>
    <lineage>
        <taxon>Eukaryota</taxon>
        <taxon>Sar</taxon>
        <taxon>Alveolata</taxon>
        <taxon>Apicomplexa</taxon>
        <taxon>Aconoidasida</taxon>
        <taxon>Piroplasmida</taxon>
        <taxon>Babesiidae</taxon>
        <taxon>Babesia</taxon>
    </lineage>
</organism>
<name>A0A9W5TCE8_BABOV</name>
<evidence type="ECO:0000313" key="3">
    <source>
        <dbReference type="EMBL" id="GFE53109.1"/>
    </source>
</evidence>
<keyword evidence="4" id="KW-1185">Reference proteome</keyword>
<gene>
    <name evidence="3" type="ORF">BaOVIS_005130</name>
</gene>
<comment type="caution">
    <text evidence="3">The sequence shown here is derived from an EMBL/GenBank/DDBJ whole genome shotgun (WGS) entry which is preliminary data.</text>
</comment>